<dbReference type="AlphaFoldDB" id="A0A812KGU1"/>
<evidence type="ECO:0000313" key="2">
    <source>
        <dbReference type="EMBL" id="CAE7230138.1"/>
    </source>
</evidence>
<keyword evidence="3" id="KW-1185">Reference proteome</keyword>
<dbReference type="SUPFAM" id="SSF48452">
    <property type="entry name" value="TPR-like"/>
    <property type="match status" value="1"/>
</dbReference>
<gene>
    <name evidence="2" type="primary">MMK1</name>
    <name evidence="2" type="ORF">SNAT2548_LOCUS9320</name>
</gene>
<dbReference type="Proteomes" id="UP000604046">
    <property type="component" value="Unassembled WGS sequence"/>
</dbReference>
<reference evidence="2" key="1">
    <citation type="submission" date="2021-02" db="EMBL/GenBank/DDBJ databases">
        <authorList>
            <person name="Dougan E. K."/>
            <person name="Rhodes N."/>
            <person name="Thang M."/>
            <person name="Chan C."/>
        </authorList>
    </citation>
    <scope>NUCLEOTIDE SEQUENCE</scope>
</reference>
<keyword evidence="1" id="KW-0812">Transmembrane</keyword>
<proteinExistence type="predicted"/>
<dbReference type="OrthoDB" id="192887at2759"/>
<name>A0A812KGU1_9DINO</name>
<feature type="transmembrane region" description="Helical" evidence="1">
    <location>
        <begin position="556"/>
        <end position="576"/>
    </location>
</feature>
<organism evidence="2 3">
    <name type="scientific">Symbiodinium natans</name>
    <dbReference type="NCBI Taxonomy" id="878477"/>
    <lineage>
        <taxon>Eukaryota</taxon>
        <taxon>Sar</taxon>
        <taxon>Alveolata</taxon>
        <taxon>Dinophyceae</taxon>
        <taxon>Suessiales</taxon>
        <taxon>Symbiodiniaceae</taxon>
        <taxon>Symbiodinium</taxon>
    </lineage>
</organism>
<keyword evidence="1" id="KW-1133">Transmembrane helix</keyword>
<evidence type="ECO:0000256" key="1">
    <source>
        <dbReference type="SAM" id="Phobius"/>
    </source>
</evidence>
<accession>A0A812KGU1</accession>
<sequence length="604" mass="66152">MLWQIYKAEANALTHHAHHEQDPWQRQQHLSEALGMYRRADDLLKGRLEACREKGLALQCRLNAACLALQVSALSQQSGERQQAEAVAHRFANAALELDPENPHALLVLARLAAGSRKSLAEQYLRKARMWAQKRKDEDAAAQATELERSLQTEAQLQVGSPLVWVQKGTELFKRGEIPEAERLLKEAVDYMDQQAHGGPIEALSERPSRALAFDALEALAECLAARKDFEGSLECGQRAAGLLEVGASQVPFVEPERSRREGLLFLSLGHAAEAASSKEALSFFRRAAQAFQRSDSRPALEGTALLEFGLRLVQEVDAGDQHSADLAMPTLERALEKLKLAHGQMLKGTSADNAGSQKQHGMASERLLRRQLQCQVALCSLHLSMGDSTAAEEVLSASRHLLEVEYDGPSRLEWASLCGKWAFAAAKVGRLQEAEDALRTKWKLAGGKDPEWGQDGPDMQLPEGSCPHPDGLRLQQEALQSLALVRQKVQDAVGVEDAMSRLSRATPETSRGEVQKEMQHHLQRLAVDPQSRDAASAPHLKAGMSSSRSGLQVSLLQGGACLAALAALVAGLSVAQIETMNSIVWPFHIHSFQTLQNWSLAFK</sequence>
<protein>
    <submittedName>
        <fullName evidence="2">MMK1 protein</fullName>
    </submittedName>
</protein>
<comment type="caution">
    <text evidence="2">The sequence shown here is derived from an EMBL/GenBank/DDBJ whole genome shotgun (WGS) entry which is preliminary data.</text>
</comment>
<dbReference type="Gene3D" id="1.25.40.10">
    <property type="entry name" value="Tetratricopeptide repeat domain"/>
    <property type="match status" value="1"/>
</dbReference>
<evidence type="ECO:0000313" key="3">
    <source>
        <dbReference type="Proteomes" id="UP000604046"/>
    </source>
</evidence>
<dbReference type="InterPro" id="IPR011990">
    <property type="entry name" value="TPR-like_helical_dom_sf"/>
</dbReference>
<keyword evidence="1" id="KW-0472">Membrane</keyword>
<dbReference type="EMBL" id="CAJNDS010000718">
    <property type="protein sequence ID" value="CAE7230138.1"/>
    <property type="molecule type" value="Genomic_DNA"/>
</dbReference>